<dbReference type="OrthoDB" id="5945905at2759"/>
<accession>A0A074RPN6</accession>
<keyword evidence="2" id="KW-1185">Reference proteome</keyword>
<evidence type="ECO:0000313" key="2">
    <source>
        <dbReference type="Proteomes" id="UP000027456"/>
    </source>
</evidence>
<comment type="caution">
    <text evidence="1">The sequence shown here is derived from an EMBL/GenBank/DDBJ whole genome shotgun (WGS) entry which is preliminary data.</text>
</comment>
<evidence type="ECO:0008006" key="3">
    <source>
        <dbReference type="Google" id="ProtNLM"/>
    </source>
</evidence>
<name>A0A074RPN6_9AGAM</name>
<dbReference type="STRING" id="1423351.A0A074RPN6"/>
<dbReference type="Proteomes" id="UP000027456">
    <property type="component" value="Unassembled WGS sequence"/>
</dbReference>
<organism evidence="1 2">
    <name type="scientific">Rhizoctonia solani 123E</name>
    <dbReference type="NCBI Taxonomy" id="1423351"/>
    <lineage>
        <taxon>Eukaryota</taxon>
        <taxon>Fungi</taxon>
        <taxon>Dikarya</taxon>
        <taxon>Basidiomycota</taxon>
        <taxon>Agaricomycotina</taxon>
        <taxon>Agaricomycetes</taxon>
        <taxon>Cantharellales</taxon>
        <taxon>Ceratobasidiaceae</taxon>
        <taxon>Rhizoctonia</taxon>
    </lineage>
</organism>
<dbReference type="HOGENOM" id="CLU_059042_0_0_1"/>
<dbReference type="AlphaFoldDB" id="A0A074RPN6"/>
<reference evidence="1 2" key="1">
    <citation type="submission" date="2013-12" db="EMBL/GenBank/DDBJ databases">
        <authorList>
            <person name="Cubeta M."/>
            <person name="Pakala S."/>
            <person name="Fedorova N."/>
            <person name="Thomas E."/>
            <person name="Dean R."/>
            <person name="Jabaji S."/>
            <person name="Neate S."/>
            <person name="Toda T."/>
            <person name="Tavantzis S."/>
            <person name="Vilgalys R."/>
            <person name="Bharathan N."/>
            <person name="Pakala S."/>
            <person name="Losada L.S."/>
            <person name="Zafar N."/>
            <person name="Nierman W."/>
        </authorList>
    </citation>
    <scope>NUCLEOTIDE SEQUENCE [LARGE SCALE GENOMIC DNA]</scope>
    <source>
        <strain evidence="1 2">123E</strain>
    </source>
</reference>
<evidence type="ECO:0000313" key="1">
    <source>
        <dbReference type="EMBL" id="KEP47275.1"/>
    </source>
</evidence>
<dbReference type="EMBL" id="AZST01000790">
    <property type="protein sequence ID" value="KEP47275.1"/>
    <property type="molecule type" value="Genomic_DNA"/>
</dbReference>
<protein>
    <recommendedName>
        <fullName evidence="3">DDE family endonuclease</fullName>
    </recommendedName>
</protein>
<feature type="non-terminal residue" evidence="1">
    <location>
        <position position="1"/>
    </location>
</feature>
<gene>
    <name evidence="1" type="ORF">V565_161870</name>
</gene>
<sequence>FTRSEIDLLVIAMDVPPMVISENGVQEPARTALAMLLRRLAFPSRLSDIYQAFGWESSRVSRITRTLANYLYRRWRFLLHFDAHRLTPEKLEYFAQKCLAQFVTSAYSTMVGSETMGSNFRLLSVPTGSVFMSMDQSKVEDMMKPYTRTVDWQAYLTNTPILLIRVRGPPVAYGLSSHLISPYKGLNLSKSEKNFNQKMSKVRESVEWSFAELGKLFAFLEYRKGLRVLSQPVGVLYLAAVLLCNAHTILHGSQILSYFQCPPPSLGEYFHGTIEDALAFLAKIEEQDKDVEMGGLDNNNLTHDSGIQTASDLDSPVFQSEGAQGEVESYMDILL</sequence>
<proteinExistence type="predicted"/>